<protein>
    <submittedName>
        <fullName evidence="1">Uncharacterized protein</fullName>
    </submittedName>
</protein>
<proteinExistence type="predicted"/>
<dbReference type="Proteomes" id="UP001151760">
    <property type="component" value="Unassembled WGS sequence"/>
</dbReference>
<comment type="caution">
    <text evidence="1">The sequence shown here is derived from an EMBL/GenBank/DDBJ whole genome shotgun (WGS) entry which is preliminary data.</text>
</comment>
<evidence type="ECO:0000313" key="2">
    <source>
        <dbReference type="Proteomes" id="UP001151760"/>
    </source>
</evidence>
<sequence length="126" mass="14117">MIATAHARIDVFGKKISIEVGIEQITFDINKKESPAVISPVCVINSLSEINKLYEPRDLEELLLSDDDLDIFPNNNDLLPNLESHDNKFLSPIGSARFDNDSSEIFCNPNNNSSISMDDFVEMDDI</sequence>
<name>A0ABQ4XS58_9ASTR</name>
<evidence type="ECO:0000313" key="1">
    <source>
        <dbReference type="EMBL" id="GJS68218.1"/>
    </source>
</evidence>
<gene>
    <name evidence="1" type="ORF">Tco_0682783</name>
</gene>
<accession>A0ABQ4XS58</accession>
<reference evidence="1" key="2">
    <citation type="submission" date="2022-01" db="EMBL/GenBank/DDBJ databases">
        <authorList>
            <person name="Yamashiro T."/>
            <person name="Shiraishi A."/>
            <person name="Satake H."/>
            <person name="Nakayama K."/>
        </authorList>
    </citation>
    <scope>NUCLEOTIDE SEQUENCE</scope>
</reference>
<keyword evidence="2" id="KW-1185">Reference proteome</keyword>
<dbReference type="EMBL" id="BQNB010009774">
    <property type="protein sequence ID" value="GJS68218.1"/>
    <property type="molecule type" value="Genomic_DNA"/>
</dbReference>
<reference evidence="1" key="1">
    <citation type="journal article" date="2022" name="Int. J. Mol. Sci.">
        <title>Draft Genome of Tanacetum Coccineum: Genomic Comparison of Closely Related Tanacetum-Family Plants.</title>
        <authorList>
            <person name="Yamashiro T."/>
            <person name="Shiraishi A."/>
            <person name="Nakayama K."/>
            <person name="Satake H."/>
        </authorList>
    </citation>
    <scope>NUCLEOTIDE SEQUENCE</scope>
</reference>
<organism evidence="1 2">
    <name type="scientific">Tanacetum coccineum</name>
    <dbReference type="NCBI Taxonomy" id="301880"/>
    <lineage>
        <taxon>Eukaryota</taxon>
        <taxon>Viridiplantae</taxon>
        <taxon>Streptophyta</taxon>
        <taxon>Embryophyta</taxon>
        <taxon>Tracheophyta</taxon>
        <taxon>Spermatophyta</taxon>
        <taxon>Magnoliopsida</taxon>
        <taxon>eudicotyledons</taxon>
        <taxon>Gunneridae</taxon>
        <taxon>Pentapetalae</taxon>
        <taxon>asterids</taxon>
        <taxon>campanulids</taxon>
        <taxon>Asterales</taxon>
        <taxon>Asteraceae</taxon>
        <taxon>Asteroideae</taxon>
        <taxon>Anthemideae</taxon>
        <taxon>Anthemidinae</taxon>
        <taxon>Tanacetum</taxon>
    </lineage>
</organism>